<organism evidence="1 2">
    <name type="scientific">Paenibacillus peoriae</name>
    <dbReference type="NCBI Taxonomy" id="59893"/>
    <lineage>
        <taxon>Bacteria</taxon>
        <taxon>Bacillati</taxon>
        <taxon>Bacillota</taxon>
        <taxon>Bacilli</taxon>
        <taxon>Bacillales</taxon>
        <taxon>Paenibacillaceae</taxon>
        <taxon>Paenibacillus</taxon>
    </lineage>
</organism>
<protein>
    <submittedName>
        <fullName evidence="1">Uncharacterized protein</fullName>
    </submittedName>
</protein>
<evidence type="ECO:0000313" key="2">
    <source>
        <dbReference type="Proteomes" id="UP000516384"/>
    </source>
</evidence>
<gene>
    <name evidence="1" type="ORF">IAQ67_15735</name>
</gene>
<evidence type="ECO:0000313" key="1">
    <source>
        <dbReference type="EMBL" id="QNR65346.1"/>
    </source>
</evidence>
<reference evidence="1 2" key="1">
    <citation type="submission" date="2020-09" db="EMBL/GenBank/DDBJ databases">
        <title>Characterization of Paenibacillus peoriae strain ZF390 with broad-spectrum antimicrobial activity as a potential biocontrol agent.</title>
        <authorList>
            <person name="Li L."/>
            <person name="Zhao Y."/>
            <person name="Li B."/>
            <person name="Xie X."/>
        </authorList>
    </citation>
    <scope>NUCLEOTIDE SEQUENCE [LARGE SCALE GENOMIC DNA]</scope>
    <source>
        <strain evidence="1 2">ZF390</strain>
    </source>
</reference>
<dbReference type="AlphaFoldDB" id="A0A7H0Y2N8"/>
<sequence>MGFNVLANFSANIGGLDIFGFSSLGLNGIKLDMFCEPSTPFQFNPSDALPDLDSLIVRGSSLIQSLGLNLDGFISGVGNDPLAAFGCIEIKIEGSALPDTDGPWYGLRFNIHLGSLGELVSKSNLKSSLYLIWRPGNTGIAIGITIPGVSPEKATLPLQGVLKLALPQIKLKFDGTNFRLEIEEPELFMLGQKYKGGNMELSLFGTNAAHPLTDLPIELAWYGKFGD</sequence>
<accession>A0A7H0Y2N8</accession>
<dbReference type="RefSeq" id="WP_190297249.1">
    <property type="nucleotide sequence ID" value="NZ_CP061172.1"/>
</dbReference>
<proteinExistence type="predicted"/>
<dbReference type="EMBL" id="CP061172">
    <property type="protein sequence ID" value="QNR65346.1"/>
    <property type="molecule type" value="Genomic_DNA"/>
</dbReference>
<dbReference type="Proteomes" id="UP000516384">
    <property type="component" value="Chromosome"/>
</dbReference>
<name>A0A7H0Y2N8_9BACL</name>